<proteinExistence type="predicted"/>
<gene>
    <name evidence="2" type="ORF">DF196_02375</name>
</gene>
<organism evidence="2 3">
    <name type="scientific">Bifidobacterium callitrichidarum</name>
    <dbReference type="NCBI Taxonomy" id="2052941"/>
    <lineage>
        <taxon>Bacteria</taxon>
        <taxon>Bacillati</taxon>
        <taxon>Actinomycetota</taxon>
        <taxon>Actinomycetes</taxon>
        <taxon>Bifidobacteriales</taxon>
        <taxon>Bifidobacteriaceae</taxon>
        <taxon>Bifidobacterium</taxon>
    </lineage>
</organism>
<evidence type="ECO:0000256" key="1">
    <source>
        <dbReference type="SAM" id="MobiDB-lite"/>
    </source>
</evidence>
<evidence type="ECO:0000313" key="2">
    <source>
        <dbReference type="EMBL" id="PWG66768.1"/>
    </source>
</evidence>
<reference evidence="2 3" key="1">
    <citation type="journal article" date="2018" name="Int. J. Syst. Evol. Microbiol.">
        <title>Bifidobacterium callitrichidarum sp. nov. from the faeces of the emperor tamarin (Saguinus imperator).</title>
        <authorList>
            <person name="Modesto M."/>
            <person name="Michelini S."/>
            <person name="Sansosti M.C."/>
            <person name="De Filippo C."/>
            <person name="Cavalieri D."/>
            <person name="Qvirist L."/>
            <person name="Andlid T."/>
            <person name="Spiezio C."/>
            <person name="Sandri C."/>
            <person name="Pascarelli S."/>
            <person name="Sgorbati B."/>
            <person name="Mattarelli P."/>
        </authorList>
    </citation>
    <scope>NUCLEOTIDE SEQUENCE [LARGE SCALE GENOMIC DNA]</scope>
    <source>
        <strain evidence="2 3">TRI 5</strain>
    </source>
</reference>
<dbReference type="RefSeq" id="WP_109056337.1">
    <property type="nucleotide sequence ID" value="NZ_QFFM01000003.1"/>
</dbReference>
<keyword evidence="3" id="KW-1185">Reference proteome</keyword>
<feature type="compositionally biased region" description="Basic and acidic residues" evidence="1">
    <location>
        <begin position="580"/>
        <end position="592"/>
    </location>
</feature>
<evidence type="ECO:0000313" key="3">
    <source>
        <dbReference type="Proteomes" id="UP000245876"/>
    </source>
</evidence>
<protein>
    <recommendedName>
        <fullName evidence="4">Competence protein CoiA</fullName>
    </recommendedName>
</protein>
<sequence length="651" mass="75478">MGKSFVSIDFGLRNGKMVTLRELPLESYGLRCKLDCPECRKPLEAVRKDANDPSKGWDYLRHHVDDHSCPGYGENSCHLLAEHILKQAIGKTIRLPEVVTYDAWPHISRYTSKGQKRRDWQPGQASAVDSVPFLTVREPVEATIVNVTVEQRLEENNIPDLMLEVKVDGVRCQIAYEVRYEHPKTVADIRKYQASGLPVLECLVRDIDVHDPQAEDQLRERLLGLDGKYLEWLYHPETRRMADKRYRLAWGYEWYDKVSARKLATTRPMTQWKDCWREGTPDHPLATVTMDKWAMRIPVGIDLKPVETGGSIYTLAGLRAALDKAEYSGRTPFTDEDWKEAVELDRKRGEIDLSDLEVMEADCYKCGEPFTFWLCGDSVKRPKPWRLEERPQVMWTVIQYVRQHANMPLLALFTTVRPKDPSRSTFRAFECPHCHCFQGDSKLFEQYTEIRDRKYAEQQRLLNEQRKAETERRLQEYMAIAYRRQLHERAQSLTNRADDELDWIGQQLQGKLTPDATAHWQTVQACYMMLKKELETVIDSVGTDVPKGNDEKPREKNPTPVKDVSDGVDPWNMPATNTRQTEENNLHDRADYDPWTVDDNGRKVSSRQSPDDPWNIPPAKQYSPSSLYEQSSPYGVADPWVRSFGSTREPW</sequence>
<dbReference type="Proteomes" id="UP000245876">
    <property type="component" value="Unassembled WGS sequence"/>
</dbReference>
<feature type="compositionally biased region" description="Polar residues" evidence="1">
    <location>
        <begin position="622"/>
        <end position="633"/>
    </location>
</feature>
<name>A0A2U2NCF3_9BIFI</name>
<dbReference type="OrthoDB" id="9770771at2"/>
<feature type="region of interest" description="Disordered" evidence="1">
    <location>
        <begin position="541"/>
        <end position="651"/>
    </location>
</feature>
<dbReference type="EMBL" id="QFFM01000003">
    <property type="protein sequence ID" value="PWG66768.1"/>
    <property type="molecule type" value="Genomic_DNA"/>
</dbReference>
<feature type="compositionally biased region" description="Basic and acidic residues" evidence="1">
    <location>
        <begin position="547"/>
        <end position="557"/>
    </location>
</feature>
<comment type="caution">
    <text evidence="2">The sequence shown here is derived from an EMBL/GenBank/DDBJ whole genome shotgun (WGS) entry which is preliminary data.</text>
</comment>
<accession>A0A2U2NCF3</accession>
<evidence type="ECO:0008006" key="4">
    <source>
        <dbReference type="Google" id="ProtNLM"/>
    </source>
</evidence>
<dbReference type="AlphaFoldDB" id="A0A2U2NCF3"/>